<evidence type="ECO:0000313" key="2">
    <source>
        <dbReference type="EMBL" id="RRT85463.1"/>
    </source>
</evidence>
<proteinExistence type="predicted"/>
<dbReference type="Proteomes" id="UP000287651">
    <property type="component" value="Unassembled WGS sequence"/>
</dbReference>
<sequence length="110" mass="11919">MKQGRWVGGGWSRNNFRLFTDSTTRSRRNLIRFPGVPAGSSGVLIGAGRNALEVFGVVPHKDLIRAENASALRVADTSPAGGEKEGEMVVESSAAEREEDKRRVAMNSSF</sequence>
<dbReference type="AlphaFoldDB" id="A0A427BAJ9"/>
<protein>
    <submittedName>
        <fullName evidence="2">Uncharacterized protein</fullName>
    </submittedName>
</protein>
<organism evidence="2 3">
    <name type="scientific">Ensete ventricosum</name>
    <name type="common">Abyssinian banana</name>
    <name type="synonym">Musa ensete</name>
    <dbReference type="NCBI Taxonomy" id="4639"/>
    <lineage>
        <taxon>Eukaryota</taxon>
        <taxon>Viridiplantae</taxon>
        <taxon>Streptophyta</taxon>
        <taxon>Embryophyta</taxon>
        <taxon>Tracheophyta</taxon>
        <taxon>Spermatophyta</taxon>
        <taxon>Magnoliopsida</taxon>
        <taxon>Liliopsida</taxon>
        <taxon>Zingiberales</taxon>
        <taxon>Musaceae</taxon>
        <taxon>Ensete</taxon>
    </lineage>
</organism>
<name>A0A427BAJ9_ENSVE</name>
<evidence type="ECO:0000256" key="1">
    <source>
        <dbReference type="SAM" id="MobiDB-lite"/>
    </source>
</evidence>
<dbReference type="EMBL" id="AMZH03000112">
    <property type="protein sequence ID" value="RRT85463.1"/>
    <property type="molecule type" value="Genomic_DNA"/>
</dbReference>
<feature type="region of interest" description="Disordered" evidence="1">
    <location>
        <begin position="76"/>
        <end position="110"/>
    </location>
</feature>
<reference evidence="2 3" key="1">
    <citation type="journal article" date="2014" name="Agronomy (Basel)">
        <title>A Draft Genome Sequence for Ensete ventricosum, the Drought-Tolerant Tree Against Hunger.</title>
        <authorList>
            <person name="Harrison J."/>
            <person name="Moore K.A."/>
            <person name="Paszkiewicz K."/>
            <person name="Jones T."/>
            <person name="Grant M."/>
            <person name="Ambacheew D."/>
            <person name="Muzemil S."/>
            <person name="Studholme D.J."/>
        </authorList>
    </citation>
    <scope>NUCLEOTIDE SEQUENCE [LARGE SCALE GENOMIC DNA]</scope>
</reference>
<comment type="caution">
    <text evidence="2">The sequence shown here is derived from an EMBL/GenBank/DDBJ whole genome shotgun (WGS) entry which is preliminary data.</text>
</comment>
<evidence type="ECO:0000313" key="3">
    <source>
        <dbReference type="Proteomes" id="UP000287651"/>
    </source>
</evidence>
<gene>
    <name evidence="2" type="ORF">B296_00009292</name>
</gene>
<accession>A0A427BAJ9</accession>
<feature type="compositionally biased region" description="Basic and acidic residues" evidence="1">
    <location>
        <begin position="94"/>
        <end position="103"/>
    </location>
</feature>